<evidence type="ECO:0000256" key="7">
    <source>
        <dbReference type="ARBA" id="ARBA00034078"/>
    </source>
</evidence>
<gene>
    <name evidence="11" type="ORF">GCM10009090_18670</name>
</gene>
<dbReference type="InterPro" id="IPR052371">
    <property type="entry name" value="BFD-associated_ferredoxin"/>
</dbReference>
<keyword evidence="3" id="KW-0479">Metal-binding</keyword>
<keyword evidence="6" id="KW-0411">Iron-sulfur</keyword>
<organism evidence="11 12">
    <name type="scientific">Xanthomonas boreopolis</name>
    <dbReference type="NCBI Taxonomy" id="86183"/>
    <lineage>
        <taxon>Bacteria</taxon>
        <taxon>Pseudomonadati</taxon>
        <taxon>Pseudomonadota</taxon>
        <taxon>Gammaproteobacteria</taxon>
        <taxon>Lysobacterales</taxon>
        <taxon>Lysobacteraceae</taxon>
        <taxon>Xanthomonas</taxon>
    </lineage>
</organism>
<protein>
    <recommendedName>
        <fullName evidence="8">Bacterioferritin-associated ferredoxin</fullName>
    </recommendedName>
</protein>
<dbReference type="GO" id="GO:0051537">
    <property type="term" value="F:2 iron, 2 sulfur cluster binding"/>
    <property type="evidence" value="ECO:0007669"/>
    <property type="project" value="UniProtKB-KW"/>
</dbReference>
<dbReference type="AlphaFoldDB" id="A0A919KIF5"/>
<feature type="domain" description="BFD-like [2Fe-2S]-binding" evidence="10">
    <location>
        <begin position="2"/>
        <end position="50"/>
    </location>
</feature>
<evidence type="ECO:0000313" key="11">
    <source>
        <dbReference type="EMBL" id="GHH53396.1"/>
    </source>
</evidence>
<dbReference type="Gene3D" id="1.10.10.1100">
    <property type="entry name" value="BFD-like [2Fe-2S]-binding domain"/>
    <property type="match status" value="1"/>
</dbReference>
<dbReference type="InterPro" id="IPR041854">
    <property type="entry name" value="BFD-like_2Fe2S-bd_dom_sf"/>
</dbReference>
<dbReference type="PANTHER" id="PTHR37424:SF1">
    <property type="entry name" value="BACTERIOFERRITIN-ASSOCIATED FERREDOXIN"/>
    <property type="match status" value="1"/>
</dbReference>
<evidence type="ECO:0000256" key="9">
    <source>
        <dbReference type="ARBA" id="ARBA00046332"/>
    </source>
</evidence>
<keyword evidence="4" id="KW-0249">Electron transport</keyword>
<dbReference type="RefSeq" id="WP_140726155.1">
    <property type="nucleotide sequence ID" value="NZ_BNBA01000012.1"/>
</dbReference>
<name>A0A919KIF5_9XANT</name>
<dbReference type="Pfam" id="PF04324">
    <property type="entry name" value="Fer2_BFD"/>
    <property type="match status" value="1"/>
</dbReference>
<keyword evidence="2" id="KW-0001">2Fe-2S</keyword>
<proteinExistence type="inferred from homology"/>
<comment type="caution">
    <text evidence="11">The sequence shown here is derived from an EMBL/GenBank/DDBJ whole genome shotgun (WGS) entry which is preliminary data.</text>
</comment>
<reference evidence="11" key="2">
    <citation type="submission" date="2020-09" db="EMBL/GenBank/DDBJ databases">
        <authorList>
            <person name="Sun Q."/>
            <person name="Ohkuma M."/>
        </authorList>
    </citation>
    <scope>NUCLEOTIDE SEQUENCE</scope>
    <source>
        <strain evidence="11">JCM 13306</strain>
    </source>
</reference>
<evidence type="ECO:0000256" key="1">
    <source>
        <dbReference type="ARBA" id="ARBA00022448"/>
    </source>
</evidence>
<dbReference type="GO" id="GO:0046872">
    <property type="term" value="F:metal ion binding"/>
    <property type="evidence" value="ECO:0007669"/>
    <property type="project" value="UniProtKB-KW"/>
</dbReference>
<comment type="similarity">
    <text evidence="9">Belongs to the Bfd family.</text>
</comment>
<dbReference type="Proteomes" id="UP000623958">
    <property type="component" value="Unassembled WGS sequence"/>
</dbReference>
<evidence type="ECO:0000256" key="8">
    <source>
        <dbReference type="ARBA" id="ARBA00039386"/>
    </source>
</evidence>
<keyword evidence="12" id="KW-1185">Reference proteome</keyword>
<dbReference type="InterPro" id="IPR007419">
    <property type="entry name" value="BFD-like_2Fe2S-bd_dom"/>
</dbReference>
<dbReference type="PANTHER" id="PTHR37424">
    <property type="entry name" value="BACTERIOFERRITIN-ASSOCIATED FERREDOXIN"/>
    <property type="match status" value="1"/>
</dbReference>
<keyword evidence="1" id="KW-0813">Transport</keyword>
<dbReference type="EMBL" id="BNBA01000012">
    <property type="protein sequence ID" value="GHH53396.1"/>
    <property type="molecule type" value="Genomic_DNA"/>
</dbReference>
<sequence>MYVCICNGVTDHQIREAVANGCASVTELTMRTGCGSNCGSCLDMAADLIAQARAVREFPLPMAGLASAA</sequence>
<evidence type="ECO:0000313" key="12">
    <source>
        <dbReference type="Proteomes" id="UP000623958"/>
    </source>
</evidence>
<evidence type="ECO:0000256" key="6">
    <source>
        <dbReference type="ARBA" id="ARBA00023014"/>
    </source>
</evidence>
<evidence type="ECO:0000259" key="10">
    <source>
        <dbReference type="Pfam" id="PF04324"/>
    </source>
</evidence>
<reference evidence="11" key="1">
    <citation type="journal article" date="2014" name="Int. J. Syst. Evol. Microbiol.">
        <title>Complete genome sequence of Corynebacterium casei LMG S-19264T (=DSM 44701T), isolated from a smear-ripened cheese.</title>
        <authorList>
            <consortium name="US DOE Joint Genome Institute (JGI-PGF)"/>
            <person name="Walter F."/>
            <person name="Albersmeier A."/>
            <person name="Kalinowski J."/>
            <person name="Ruckert C."/>
        </authorList>
    </citation>
    <scope>NUCLEOTIDE SEQUENCE</scope>
    <source>
        <strain evidence="11">JCM 13306</strain>
    </source>
</reference>
<evidence type="ECO:0000256" key="4">
    <source>
        <dbReference type="ARBA" id="ARBA00022982"/>
    </source>
</evidence>
<evidence type="ECO:0000256" key="3">
    <source>
        <dbReference type="ARBA" id="ARBA00022723"/>
    </source>
</evidence>
<accession>A0A919KIF5</accession>
<evidence type="ECO:0000256" key="5">
    <source>
        <dbReference type="ARBA" id="ARBA00023004"/>
    </source>
</evidence>
<comment type="cofactor">
    <cofactor evidence="7">
        <name>[2Fe-2S] cluster</name>
        <dbReference type="ChEBI" id="CHEBI:190135"/>
    </cofactor>
</comment>
<keyword evidence="5" id="KW-0408">Iron</keyword>
<evidence type="ECO:0000256" key="2">
    <source>
        <dbReference type="ARBA" id="ARBA00022714"/>
    </source>
</evidence>